<dbReference type="InterPro" id="IPR029063">
    <property type="entry name" value="SAM-dependent_MTases_sf"/>
</dbReference>
<dbReference type="OrthoDB" id="9813719at2"/>
<keyword evidence="4 6" id="KW-0949">S-adenosyl-L-methionine</keyword>
<comment type="similarity">
    <text evidence="6">Belongs to the class I-like SAM-binding methyltransferase superfamily. C5-methyltransferase family.</text>
</comment>
<feature type="active site" evidence="6">
    <location>
        <position position="86"/>
    </location>
</feature>
<dbReference type="PRINTS" id="PR00105">
    <property type="entry name" value="C5METTRFRASE"/>
</dbReference>
<dbReference type="STRING" id="35623.Aocu_01360"/>
<evidence type="ECO:0000256" key="5">
    <source>
        <dbReference type="ARBA" id="ARBA00022747"/>
    </source>
</evidence>
<evidence type="ECO:0000256" key="1">
    <source>
        <dbReference type="ARBA" id="ARBA00011975"/>
    </source>
</evidence>
<accession>A0A061AA08</accession>
<dbReference type="GO" id="GO:0032259">
    <property type="term" value="P:methylation"/>
    <property type="evidence" value="ECO:0007669"/>
    <property type="project" value="UniProtKB-KW"/>
</dbReference>
<dbReference type="EC" id="2.1.1.37" evidence="1"/>
<evidence type="ECO:0000256" key="2">
    <source>
        <dbReference type="ARBA" id="ARBA00022603"/>
    </source>
</evidence>
<evidence type="ECO:0000256" key="6">
    <source>
        <dbReference type="PROSITE-ProRule" id="PRU01016"/>
    </source>
</evidence>
<dbReference type="REBASE" id="87949">
    <property type="entry name" value="M.Aoc19LORF1360P"/>
</dbReference>
<dbReference type="InterPro" id="IPR050390">
    <property type="entry name" value="C5-Methyltransferase"/>
</dbReference>
<proteinExistence type="inferred from homology"/>
<dbReference type="Proteomes" id="UP000032434">
    <property type="component" value="Chromosome 1"/>
</dbReference>
<evidence type="ECO:0000313" key="8">
    <source>
        <dbReference type="Proteomes" id="UP000032434"/>
    </source>
</evidence>
<sequence>MKYTVLETFVGAGGSHLGFKNNGFKSVFVNDIDDNALKTLLHNNHDIERTAVVSNEDIMLLDGDKILKETGLKQKEADVMFGGIVCKGFSLAGERSPNDPRNVYYHFQLQLVNKIKPKISVIENVPGIINAKILKDDTPLDVKEKVDILWKKLENFKGYKANARKIGGVTAEIEELGSSLRKDKDNLLKFLHQNNYLISVKQDILDIYEKMGYKVFMKVLNSAWYGASTKRDRIIIVAVRGDVGIDYIFPEPLYKEDKYFKTVADALNLIDYTIKDIDNQPMKHSPKTIERFKYVSEGENLAKKIDQLPEELKISKFYSRGSTMRLDSKKCSPTLVPGHSNFPIHPYYDRVITVREAATITGFPIDYKFFGSHTKRCEQVGNAVPPSLSTAIAKECKNLLDRYYDSIK</sequence>
<gene>
    <name evidence="7" type="primary">dcm</name>
    <name evidence="7" type="ORF">Aocu_01360</name>
</gene>
<dbReference type="PANTHER" id="PTHR10629:SF52">
    <property type="entry name" value="DNA (CYTOSINE-5)-METHYLTRANSFERASE 1"/>
    <property type="match status" value="1"/>
</dbReference>
<dbReference type="AlphaFoldDB" id="A0A061AA08"/>
<protein>
    <recommendedName>
        <fullName evidence="1">DNA (cytosine-5-)-methyltransferase</fullName>
        <ecNumber evidence="1">2.1.1.37</ecNumber>
    </recommendedName>
</protein>
<dbReference type="PANTHER" id="PTHR10629">
    <property type="entry name" value="CYTOSINE-SPECIFIC METHYLTRANSFERASE"/>
    <property type="match status" value="1"/>
</dbReference>
<dbReference type="InterPro" id="IPR001525">
    <property type="entry name" value="C5_MeTfrase"/>
</dbReference>
<evidence type="ECO:0000256" key="3">
    <source>
        <dbReference type="ARBA" id="ARBA00022679"/>
    </source>
</evidence>
<keyword evidence="2 6" id="KW-0489">Methyltransferase</keyword>
<dbReference type="Gene3D" id="3.90.120.10">
    <property type="entry name" value="DNA Methylase, subunit A, domain 2"/>
    <property type="match status" value="1"/>
</dbReference>
<evidence type="ECO:0000313" key="7">
    <source>
        <dbReference type="EMBL" id="CDR30209.1"/>
    </source>
</evidence>
<dbReference type="GO" id="GO:0003677">
    <property type="term" value="F:DNA binding"/>
    <property type="evidence" value="ECO:0007669"/>
    <property type="project" value="TreeGrafter"/>
</dbReference>
<dbReference type="InParanoid" id="A0A061AA08"/>
<evidence type="ECO:0000256" key="4">
    <source>
        <dbReference type="ARBA" id="ARBA00022691"/>
    </source>
</evidence>
<dbReference type="EMBL" id="LK028559">
    <property type="protein sequence ID" value="CDR30209.1"/>
    <property type="molecule type" value="Genomic_DNA"/>
</dbReference>
<keyword evidence="5" id="KW-0680">Restriction system</keyword>
<dbReference type="SUPFAM" id="SSF53335">
    <property type="entry name" value="S-adenosyl-L-methionine-dependent methyltransferases"/>
    <property type="match status" value="1"/>
</dbReference>
<dbReference type="PATRIC" id="fig|35623.3.peg.136"/>
<reference evidence="8" key="1">
    <citation type="submission" date="2014-05" db="EMBL/GenBank/DDBJ databases">
        <authorList>
            <person name="Kube M."/>
        </authorList>
    </citation>
    <scope>NUCLEOTIDE SEQUENCE [LARGE SCALE GENOMIC DNA]</scope>
</reference>
<keyword evidence="8" id="KW-1185">Reference proteome</keyword>
<dbReference type="GO" id="GO:0044027">
    <property type="term" value="P:negative regulation of gene expression via chromosomal CpG island methylation"/>
    <property type="evidence" value="ECO:0007669"/>
    <property type="project" value="TreeGrafter"/>
</dbReference>
<dbReference type="GO" id="GO:0003886">
    <property type="term" value="F:DNA (cytosine-5-)-methyltransferase activity"/>
    <property type="evidence" value="ECO:0007669"/>
    <property type="project" value="UniProtKB-EC"/>
</dbReference>
<dbReference type="PROSITE" id="PS51679">
    <property type="entry name" value="SAM_MT_C5"/>
    <property type="match status" value="1"/>
</dbReference>
<keyword evidence="3 6" id="KW-0808">Transferase</keyword>
<dbReference type="Pfam" id="PF00145">
    <property type="entry name" value="DNA_methylase"/>
    <property type="match status" value="2"/>
</dbReference>
<organism evidence="7 8">
    <name type="scientific">Acholeplasma oculi</name>
    <dbReference type="NCBI Taxonomy" id="35623"/>
    <lineage>
        <taxon>Bacteria</taxon>
        <taxon>Bacillati</taxon>
        <taxon>Mycoplasmatota</taxon>
        <taxon>Mollicutes</taxon>
        <taxon>Acholeplasmatales</taxon>
        <taxon>Acholeplasmataceae</taxon>
        <taxon>Acholeplasma</taxon>
    </lineage>
</organism>
<dbReference type="Gene3D" id="3.40.50.150">
    <property type="entry name" value="Vaccinia Virus protein VP39"/>
    <property type="match status" value="1"/>
</dbReference>
<dbReference type="HOGENOM" id="CLU_006958_2_0_14"/>
<dbReference type="RefSeq" id="WP_045748795.1">
    <property type="nucleotide sequence ID" value="NZ_FUZK01000002.1"/>
</dbReference>
<name>A0A061AA08_9MOLU</name>
<dbReference type="KEGG" id="aoc:Aocu_01360"/>
<dbReference type="GO" id="GO:0009307">
    <property type="term" value="P:DNA restriction-modification system"/>
    <property type="evidence" value="ECO:0007669"/>
    <property type="project" value="UniProtKB-KW"/>
</dbReference>